<name>A0A3L8PVE4_9GAMM</name>
<gene>
    <name evidence="2" type="ORF">D5018_12300</name>
</gene>
<dbReference type="AlphaFoldDB" id="A0A3L8PVE4"/>
<evidence type="ECO:0000313" key="3">
    <source>
        <dbReference type="Proteomes" id="UP000281474"/>
    </source>
</evidence>
<keyword evidence="3" id="KW-1185">Reference proteome</keyword>
<dbReference type="EMBL" id="QZEI01000035">
    <property type="protein sequence ID" value="RLV59407.1"/>
    <property type="molecule type" value="Genomic_DNA"/>
</dbReference>
<reference evidence="2 3" key="1">
    <citation type="submission" date="2018-09" db="EMBL/GenBank/DDBJ databases">
        <title>Phylogeny of the Shewanellaceae, and recommendation for two new genera, Pseudoshewanella and Parashewanella.</title>
        <authorList>
            <person name="Wang G."/>
        </authorList>
    </citation>
    <scope>NUCLEOTIDE SEQUENCE [LARGE SCALE GENOMIC DNA]</scope>
    <source>
        <strain evidence="2 3">C51</strain>
    </source>
</reference>
<dbReference type="SUPFAM" id="SSF46689">
    <property type="entry name" value="Homeodomain-like"/>
    <property type="match status" value="1"/>
</dbReference>
<proteinExistence type="predicted"/>
<dbReference type="RefSeq" id="WP_121839299.1">
    <property type="nucleotide sequence ID" value="NZ_ML014784.1"/>
</dbReference>
<accession>A0A3L8PVE4</accession>
<dbReference type="GO" id="GO:0003677">
    <property type="term" value="F:DNA binding"/>
    <property type="evidence" value="ECO:0007669"/>
    <property type="project" value="UniProtKB-KW"/>
</dbReference>
<feature type="region of interest" description="Disordered" evidence="1">
    <location>
        <begin position="249"/>
        <end position="268"/>
    </location>
</feature>
<protein>
    <submittedName>
        <fullName evidence="2">DNA-binding protein</fullName>
    </submittedName>
</protein>
<dbReference type="OrthoDB" id="9803878at2"/>
<evidence type="ECO:0000313" key="2">
    <source>
        <dbReference type="EMBL" id="RLV59407.1"/>
    </source>
</evidence>
<organism evidence="2 3">
    <name type="scientific">Parashewanella curva</name>
    <dbReference type="NCBI Taxonomy" id="2338552"/>
    <lineage>
        <taxon>Bacteria</taxon>
        <taxon>Pseudomonadati</taxon>
        <taxon>Pseudomonadota</taxon>
        <taxon>Gammaproteobacteria</taxon>
        <taxon>Alteromonadales</taxon>
        <taxon>Shewanellaceae</taxon>
        <taxon>Parashewanella</taxon>
    </lineage>
</organism>
<keyword evidence="2" id="KW-0238">DNA-binding</keyword>
<dbReference type="InterPro" id="IPR009057">
    <property type="entry name" value="Homeodomain-like_sf"/>
</dbReference>
<comment type="caution">
    <text evidence="2">The sequence shown here is derived from an EMBL/GenBank/DDBJ whole genome shotgun (WGS) entry which is preliminary data.</text>
</comment>
<evidence type="ECO:0000256" key="1">
    <source>
        <dbReference type="SAM" id="MobiDB-lite"/>
    </source>
</evidence>
<sequence length="268" mass="30062">MTSRQRHGNATTTPEMRKFIQTSELTVSELSKILNISQATVRKWRNRTDIEDGDHTPHHLNTTLSAVEEYVVVGLRIQLKLSLDKLLKITQEFINPNVSRSGLARCLKRYGFSRGDEPNLNDVPEPFFNALPVVQGSDISRYTLNAETLAEALNLPSADGDTVVQVMAFSVPDSISKGKSTSVFIGTDSQSDWVYIDIYQDNETAASNRYISYVLEQGPFHLRKLLVKNYQSFLARFPNADTRIVPKMSNQKTNSERAKASLFSGDSL</sequence>
<dbReference type="Proteomes" id="UP000281474">
    <property type="component" value="Unassembled WGS sequence"/>
</dbReference>